<evidence type="ECO:0000313" key="7">
    <source>
        <dbReference type="EMBL" id="EQC34230.1"/>
    </source>
</evidence>
<feature type="repeat" description="ANK" evidence="3">
    <location>
        <begin position="707"/>
        <end position="739"/>
    </location>
</feature>
<proteinExistence type="predicted"/>
<feature type="repeat" description="ANK" evidence="3">
    <location>
        <begin position="453"/>
        <end position="481"/>
    </location>
</feature>
<feature type="transmembrane region" description="Helical" evidence="5">
    <location>
        <begin position="130"/>
        <end position="148"/>
    </location>
</feature>
<organism evidence="7 8">
    <name type="scientific">Saprolegnia diclina (strain VS20)</name>
    <dbReference type="NCBI Taxonomy" id="1156394"/>
    <lineage>
        <taxon>Eukaryota</taxon>
        <taxon>Sar</taxon>
        <taxon>Stramenopiles</taxon>
        <taxon>Oomycota</taxon>
        <taxon>Saprolegniomycetes</taxon>
        <taxon>Saprolegniales</taxon>
        <taxon>Saprolegniaceae</taxon>
        <taxon>Saprolegnia</taxon>
    </lineage>
</organism>
<dbReference type="eggNOG" id="KOG4177">
    <property type="taxonomic scope" value="Eukaryota"/>
</dbReference>
<dbReference type="InterPro" id="IPR000157">
    <property type="entry name" value="TIR_dom"/>
</dbReference>
<dbReference type="PANTHER" id="PTHR24198:SF165">
    <property type="entry name" value="ANKYRIN REPEAT-CONTAINING PROTEIN-RELATED"/>
    <property type="match status" value="1"/>
</dbReference>
<dbReference type="GeneID" id="19949159"/>
<evidence type="ECO:0000256" key="4">
    <source>
        <dbReference type="SAM" id="MobiDB-lite"/>
    </source>
</evidence>
<sequence length="1142" mass="127166">MTHASPTLARRMSSQDDTQPEEDLPSPLTTHIMMPSGCHTSFISVTTPQHGGEKRRGSMPMLPSPQQDGWSNTPRTEDDQHFDRTLQEHMKACERTLPQLVLPMVSRVATCIPQFAEYGNTFVSSRMISWTVRITLVHIFILASIFIVRPEMKRKKYGDNGATCDAFLDGITLTVYTGLANILLCLPAIHNPRYQLYTRESKKTWLLTFCELLVMAEIPYLIVQITLHVSEGIAHAAYVGCFHVRDDPTDIPPPWPWLIWSLLLTALDVYVYVACWYQITLFNRMRDVALGQRNIIPSSLLFTFSNPDWLNWGAHARAILRVKEGLYEAAKNGHVPDLLLLLDEAVALDGPCFHIKWYSNGLRCFGQVAKSVRNPLHVAVVNGRLPVVQLLLERGFDPNALEKIQTLSFRLSHIYAKIFNVLIFLRSTNFARATSTNARYGPSQPWAQVLLAPLHVALIHADAAIVETLVKYGADPNLVAVSNQRKYKTPPLYYAECPNCLRALMRAGANHLHIPGNGFYLTAYEVIVLNGHFSLANTLVEWGGDIALTPMHLAAANGDWRTVGHFLDGGVDPDILGENSCGRFHRTPLHWAAMRGQLRVVKLLLAHCKEDPSDTLGMTPLAWAAIYNHYDVVEALLLAEADPNMVDIYGRSLVHLLGHYETVKNQPMDKAFEGSPRQQHLEHTPRGRILYLLRAYGAKIHAKMSTTGETALHLALKRGNVKTARILVQMGLDVIAIDNAGIRALDCASSTAIQYEIKKAAGQRDVMISYCHSHASFANKIRSSLEAQFITTWIDQMNPTGISGGSEWREEIARGIVGASVVLAILSEDYPASQWCMKELAFAKQHNIPVVGITCGRVVIGDELEVYLWTRQLVDFRPAITAKFRSGNAVRFDYNEAKYEVQLGLLLDGLRDEIEERRVEPTIDVLRQSNASGHSSCAVSQHSGVAPRTTTYVLLVHGDCHKPFASTLKAELATAGVDCKIDGPCPQRQVVMKDAILDPRCLAVIVVLSHLSTKSEALRDTLAFAENRNKPIVPIMLSLQALDNALVYSLSRTAIHHFNESIGFRQSLERLLPHVRQLQLKQEGPSSSALPTTPPPPLPVPGSSKTLRRFLRRLNTQESELESIVDVMPSPTESLRSHHSAL</sequence>
<feature type="compositionally biased region" description="Polar residues" evidence="4">
    <location>
        <begin position="64"/>
        <end position="74"/>
    </location>
</feature>
<accession>T0QKC4</accession>
<feature type="repeat" description="ANK" evidence="3">
    <location>
        <begin position="616"/>
        <end position="648"/>
    </location>
</feature>
<feature type="transmembrane region" description="Helical" evidence="5">
    <location>
        <begin position="257"/>
        <end position="277"/>
    </location>
</feature>
<protein>
    <recommendedName>
        <fullName evidence="6">TIR domain-containing protein</fullName>
    </recommendedName>
</protein>
<dbReference type="Proteomes" id="UP000030762">
    <property type="component" value="Unassembled WGS sequence"/>
</dbReference>
<keyword evidence="1" id="KW-0677">Repeat</keyword>
<evidence type="ECO:0000259" key="6">
    <source>
        <dbReference type="PROSITE" id="PS50104"/>
    </source>
</evidence>
<keyword evidence="2 3" id="KW-0040">ANK repeat</keyword>
<evidence type="ECO:0000313" key="8">
    <source>
        <dbReference type="Proteomes" id="UP000030762"/>
    </source>
</evidence>
<dbReference type="OMA" id="MKACERT"/>
<dbReference type="PANTHER" id="PTHR24198">
    <property type="entry name" value="ANKYRIN REPEAT AND PROTEIN KINASE DOMAIN-CONTAINING PROTEIN"/>
    <property type="match status" value="1"/>
</dbReference>
<dbReference type="OrthoDB" id="194358at2759"/>
<reference evidence="7 8" key="1">
    <citation type="submission" date="2012-04" db="EMBL/GenBank/DDBJ databases">
        <title>The Genome Sequence of Saprolegnia declina VS20.</title>
        <authorList>
            <consortium name="The Broad Institute Genome Sequencing Platform"/>
            <person name="Russ C."/>
            <person name="Nusbaum C."/>
            <person name="Tyler B."/>
            <person name="van West P."/>
            <person name="Dieguez-Uribeondo J."/>
            <person name="de Bruijn I."/>
            <person name="Tripathy S."/>
            <person name="Jiang R."/>
            <person name="Young S.K."/>
            <person name="Zeng Q."/>
            <person name="Gargeya S."/>
            <person name="Fitzgerald M."/>
            <person name="Haas B."/>
            <person name="Abouelleil A."/>
            <person name="Alvarado L."/>
            <person name="Arachchi H.M."/>
            <person name="Berlin A."/>
            <person name="Chapman S.B."/>
            <person name="Goldberg J."/>
            <person name="Griggs A."/>
            <person name="Gujja S."/>
            <person name="Hansen M."/>
            <person name="Howarth C."/>
            <person name="Imamovic A."/>
            <person name="Larimer J."/>
            <person name="McCowen C."/>
            <person name="Montmayeur A."/>
            <person name="Murphy C."/>
            <person name="Neiman D."/>
            <person name="Pearson M."/>
            <person name="Priest M."/>
            <person name="Roberts A."/>
            <person name="Saif S."/>
            <person name="Shea T."/>
            <person name="Sisk P."/>
            <person name="Sykes S."/>
            <person name="Wortman J."/>
            <person name="Nusbaum C."/>
            <person name="Birren B."/>
        </authorList>
    </citation>
    <scope>NUCLEOTIDE SEQUENCE [LARGE SCALE GENOMIC DNA]</scope>
    <source>
        <strain evidence="7 8">VS20</strain>
    </source>
</reference>
<dbReference type="SMART" id="SM00248">
    <property type="entry name" value="ANK"/>
    <property type="match status" value="6"/>
</dbReference>
<feature type="region of interest" description="Disordered" evidence="4">
    <location>
        <begin position="1082"/>
        <end position="1105"/>
    </location>
</feature>
<feature type="compositionally biased region" description="Polar residues" evidence="4">
    <location>
        <begin position="38"/>
        <end position="49"/>
    </location>
</feature>
<dbReference type="InterPro" id="IPR035897">
    <property type="entry name" value="Toll_tir_struct_dom_sf"/>
</dbReference>
<dbReference type="Gene3D" id="1.25.40.20">
    <property type="entry name" value="Ankyrin repeat-containing domain"/>
    <property type="match status" value="3"/>
</dbReference>
<feature type="repeat" description="ANK" evidence="3">
    <location>
        <begin position="584"/>
        <end position="605"/>
    </location>
</feature>
<dbReference type="VEuPathDB" id="FungiDB:SDRG_08432"/>
<feature type="region of interest" description="Disordered" evidence="4">
    <location>
        <begin position="1"/>
        <end position="79"/>
    </location>
</feature>
<dbReference type="STRING" id="1156394.T0QKC4"/>
<evidence type="ECO:0000256" key="2">
    <source>
        <dbReference type="ARBA" id="ARBA00023043"/>
    </source>
</evidence>
<feature type="domain" description="TIR" evidence="6">
    <location>
        <begin position="762"/>
        <end position="884"/>
    </location>
</feature>
<gene>
    <name evidence="7" type="ORF">SDRG_08432</name>
</gene>
<dbReference type="SUPFAM" id="SSF48403">
    <property type="entry name" value="Ankyrin repeat"/>
    <property type="match status" value="2"/>
</dbReference>
<keyword evidence="8" id="KW-1185">Reference proteome</keyword>
<dbReference type="Pfam" id="PF12796">
    <property type="entry name" value="Ank_2"/>
    <property type="match status" value="1"/>
</dbReference>
<dbReference type="EMBL" id="JH767156">
    <property type="protein sequence ID" value="EQC34230.1"/>
    <property type="molecule type" value="Genomic_DNA"/>
</dbReference>
<evidence type="ECO:0000256" key="3">
    <source>
        <dbReference type="PROSITE-ProRule" id="PRU00023"/>
    </source>
</evidence>
<feature type="repeat" description="ANK" evidence="3">
    <location>
        <begin position="371"/>
        <end position="403"/>
    </location>
</feature>
<feature type="repeat" description="ANK" evidence="3">
    <location>
        <begin position="546"/>
        <end position="578"/>
    </location>
</feature>
<keyword evidence="5" id="KW-1133">Transmembrane helix</keyword>
<dbReference type="GO" id="GO:0007165">
    <property type="term" value="P:signal transduction"/>
    <property type="evidence" value="ECO:0007669"/>
    <property type="project" value="InterPro"/>
</dbReference>
<dbReference type="SUPFAM" id="SSF52200">
    <property type="entry name" value="Toll/Interleukin receptor TIR domain"/>
    <property type="match status" value="1"/>
</dbReference>
<dbReference type="AlphaFoldDB" id="T0QKC4"/>
<keyword evidence="5" id="KW-0472">Membrane</keyword>
<keyword evidence="5" id="KW-0812">Transmembrane</keyword>
<evidence type="ECO:0000256" key="5">
    <source>
        <dbReference type="SAM" id="Phobius"/>
    </source>
</evidence>
<dbReference type="Gene3D" id="3.40.50.10140">
    <property type="entry name" value="Toll/interleukin-1 receptor homology (TIR) domain"/>
    <property type="match status" value="1"/>
</dbReference>
<dbReference type="PROSITE" id="PS50297">
    <property type="entry name" value="ANK_REP_REGION"/>
    <property type="match status" value="5"/>
</dbReference>
<evidence type="ECO:0000256" key="1">
    <source>
        <dbReference type="ARBA" id="ARBA00022737"/>
    </source>
</evidence>
<dbReference type="InParanoid" id="T0QKC4"/>
<dbReference type="Pfam" id="PF00023">
    <property type="entry name" value="Ank"/>
    <property type="match status" value="3"/>
</dbReference>
<name>T0QKC4_SAPDV</name>
<dbReference type="RefSeq" id="XP_008612542.1">
    <property type="nucleotide sequence ID" value="XM_008614320.1"/>
</dbReference>
<dbReference type="PROSITE" id="PS50088">
    <property type="entry name" value="ANK_REPEAT"/>
    <property type="match status" value="6"/>
</dbReference>
<dbReference type="PROSITE" id="PS50104">
    <property type="entry name" value="TIR"/>
    <property type="match status" value="1"/>
</dbReference>
<dbReference type="InterPro" id="IPR036770">
    <property type="entry name" value="Ankyrin_rpt-contain_sf"/>
</dbReference>
<dbReference type="Pfam" id="PF13676">
    <property type="entry name" value="TIR_2"/>
    <property type="match status" value="1"/>
</dbReference>
<dbReference type="InterPro" id="IPR002110">
    <property type="entry name" value="Ankyrin_rpt"/>
</dbReference>